<name>M7TSA7_BOTF1</name>
<organism evidence="1 2">
    <name type="scientific">Botryotinia fuckeliana (strain BcDW1)</name>
    <name type="common">Noble rot fungus</name>
    <name type="synonym">Botrytis cinerea</name>
    <dbReference type="NCBI Taxonomy" id="1290391"/>
    <lineage>
        <taxon>Eukaryota</taxon>
        <taxon>Fungi</taxon>
        <taxon>Dikarya</taxon>
        <taxon>Ascomycota</taxon>
        <taxon>Pezizomycotina</taxon>
        <taxon>Leotiomycetes</taxon>
        <taxon>Helotiales</taxon>
        <taxon>Sclerotiniaceae</taxon>
        <taxon>Botrytis</taxon>
    </lineage>
</organism>
<proteinExistence type="predicted"/>
<dbReference type="GO" id="GO:0005506">
    <property type="term" value="F:iron ion binding"/>
    <property type="evidence" value="ECO:0007669"/>
    <property type="project" value="InterPro"/>
</dbReference>
<dbReference type="GO" id="GO:0004497">
    <property type="term" value="F:monooxygenase activity"/>
    <property type="evidence" value="ECO:0007669"/>
    <property type="project" value="UniProtKB-KW"/>
</dbReference>
<dbReference type="GO" id="GO:0020037">
    <property type="term" value="F:heme binding"/>
    <property type="evidence" value="ECO:0007669"/>
    <property type="project" value="InterPro"/>
</dbReference>
<protein>
    <submittedName>
        <fullName evidence="1">Putative sterigmatocystin biosynthesis p450 monooxygenase stcs protein</fullName>
    </submittedName>
</protein>
<dbReference type="STRING" id="1290391.M7TSA7"/>
<sequence length="169" mass="19212">MDAYISAELGRRYGEYKADSKDSRSKAIIDFILQTEIAPDVDVKPEKLDPDFKVFATRQIRLFVFSGHDSLSSTICYIYHLLSKNVEAMRKIIEEHDLVFGRQVDGAGELLKPNHILQMICLTQQLSSRKRFGISAPRQVPDKDIQVLIFMMSRALYVLLTIQSASSTV</sequence>
<dbReference type="Gene3D" id="1.10.630.10">
    <property type="entry name" value="Cytochrome P450"/>
    <property type="match status" value="1"/>
</dbReference>
<dbReference type="AlphaFoldDB" id="M7TSA7"/>
<dbReference type="HOGENOM" id="CLU_1578281_0_0_1"/>
<keyword evidence="1" id="KW-0560">Oxidoreductase</keyword>
<dbReference type="EMBL" id="KB707967">
    <property type="protein sequence ID" value="EMR84064.1"/>
    <property type="molecule type" value="Genomic_DNA"/>
</dbReference>
<dbReference type="OrthoDB" id="10029320at2759"/>
<evidence type="ECO:0000313" key="2">
    <source>
        <dbReference type="Proteomes" id="UP000012045"/>
    </source>
</evidence>
<accession>M7TSA7</accession>
<keyword evidence="1" id="KW-0503">Monooxygenase</keyword>
<reference evidence="2" key="1">
    <citation type="journal article" date="2013" name="Genome Announc.">
        <title>Draft genome sequence of Botrytis cinerea BcDW1, inoculum for noble rot of grape berries.</title>
        <authorList>
            <person name="Blanco-Ulate B."/>
            <person name="Allen G."/>
            <person name="Powell A.L."/>
            <person name="Cantu D."/>
        </authorList>
    </citation>
    <scope>NUCLEOTIDE SEQUENCE [LARGE SCALE GENOMIC DNA]</scope>
    <source>
        <strain evidence="2">BcDW1</strain>
    </source>
</reference>
<gene>
    <name evidence="1" type="ORF">BcDW1_7286</name>
</gene>
<dbReference type="Proteomes" id="UP000012045">
    <property type="component" value="Unassembled WGS sequence"/>
</dbReference>
<evidence type="ECO:0000313" key="1">
    <source>
        <dbReference type="EMBL" id="EMR84064.1"/>
    </source>
</evidence>
<dbReference type="InterPro" id="IPR036396">
    <property type="entry name" value="Cyt_P450_sf"/>
</dbReference>
<dbReference type="SUPFAM" id="SSF48264">
    <property type="entry name" value="Cytochrome P450"/>
    <property type="match status" value="1"/>
</dbReference>
<dbReference type="GO" id="GO:0016705">
    <property type="term" value="F:oxidoreductase activity, acting on paired donors, with incorporation or reduction of molecular oxygen"/>
    <property type="evidence" value="ECO:0007669"/>
    <property type="project" value="InterPro"/>
</dbReference>